<evidence type="ECO:0000313" key="3">
    <source>
        <dbReference type="Proteomes" id="UP000288178"/>
    </source>
</evidence>
<dbReference type="CDD" id="cd00093">
    <property type="entry name" value="HTH_XRE"/>
    <property type="match status" value="1"/>
</dbReference>
<dbReference type="InterPro" id="IPR001387">
    <property type="entry name" value="Cro/C1-type_HTH"/>
</dbReference>
<keyword evidence="3" id="KW-1185">Reference proteome</keyword>
<accession>A0A3S2WX71</accession>
<evidence type="ECO:0000259" key="1">
    <source>
        <dbReference type="PROSITE" id="PS50943"/>
    </source>
</evidence>
<dbReference type="Pfam" id="PF13560">
    <property type="entry name" value="HTH_31"/>
    <property type="match status" value="1"/>
</dbReference>
<name>A0A3S2WX71_9BURK</name>
<dbReference type="EMBL" id="SACT01000012">
    <property type="protein sequence ID" value="RVT48032.1"/>
    <property type="molecule type" value="Genomic_DNA"/>
</dbReference>
<gene>
    <name evidence="2" type="ORF">ENE75_23525</name>
</gene>
<dbReference type="SMART" id="SM00530">
    <property type="entry name" value="HTH_XRE"/>
    <property type="match status" value="1"/>
</dbReference>
<feature type="domain" description="HTH cro/C1-type" evidence="1">
    <location>
        <begin position="11"/>
        <end position="69"/>
    </location>
</feature>
<comment type="caution">
    <text evidence="2">The sequence shown here is derived from an EMBL/GenBank/DDBJ whole genome shotgun (WGS) entry which is preliminary data.</text>
</comment>
<dbReference type="GO" id="GO:0003677">
    <property type="term" value="F:DNA binding"/>
    <property type="evidence" value="ECO:0007669"/>
    <property type="project" value="InterPro"/>
</dbReference>
<organism evidence="2 3">
    <name type="scientific">Rubrivivax albus</name>
    <dbReference type="NCBI Taxonomy" id="2499835"/>
    <lineage>
        <taxon>Bacteria</taxon>
        <taxon>Pseudomonadati</taxon>
        <taxon>Pseudomonadota</taxon>
        <taxon>Betaproteobacteria</taxon>
        <taxon>Burkholderiales</taxon>
        <taxon>Sphaerotilaceae</taxon>
        <taxon>Rubrivivax</taxon>
    </lineage>
</organism>
<proteinExistence type="predicted"/>
<protein>
    <submittedName>
        <fullName evidence="2">XRE family transcriptional regulator</fullName>
    </submittedName>
</protein>
<evidence type="ECO:0000313" key="2">
    <source>
        <dbReference type="EMBL" id="RVT48032.1"/>
    </source>
</evidence>
<dbReference type="OrthoDB" id="6006530at2"/>
<dbReference type="AlphaFoldDB" id="A0A3S2WX71"/>
<dbReference type="InterPro" id="IPR010982">
    <property type="entry name" value="Lambda_DNA-bd_dom_sf"/>
</dbReference>
<dbReference type="Gene3D" id="1.10.260.40">
    <property type="entry name" value="lambda repressor-like DNA-binding domains"/>
    <property type="match status" value="1"/>
</dbReference>
<dbReference type="PROSITE" id="PS50943">
    <property type="entry name" value="HTH_CROC1"/>
    <property type="match status" value="1"/>
</dbReference>
<reference evidence="2 3" key="1">
    <citation type="submission" date="2019-01" db="EMBL/GenBank/DDBJ databases">
        <authorList>
            <person name="Chen W.-M."/>
        </authorList>
    </citation>
    <scope>NUCLEOTIDE SEQUENCE [LARGE SCALE GENOMIC DNA]</scope>
    <source>
        <strain evidence="2 3">ICH-3</strain>
    </source>
</reference>
<sequence>MAPSSVFGLRLRQARELAALTQEALAVRAGIDEFTASARISQYETGKHVPRYEIACRLADALKVPVAFLYANDDGTAELVLLWQHASATSRREALAVLSAGAA</sequence>
<dbReference type="SUPFAM" id="SSF47413">
    <property type="entry name" value="lambda repressor-like DNA-binding domains"/>
    <property type="match status" value="1"/>
</dbReference>
<dbReference type="Proteomes" id="UP000288178">
    <property type="component" value="Unassembled WGS sequence"/>
</dbReference>